<reference evidence="9 10" key="1">
    <citation type="submission" date="2025-05" db="UniProtKB">
        <authorList>
            <consortium name="RefSeq"/>
        </authorList>
    </citation>
    <scope>IDENTIFICATION</scope>
</reference>
<dbReference type="PANTHER" id="PTHR48016">
    <property type="entry name" value="MAP KINASE KINASE KINASE SSK2-RELATED-RELATED"/>
    <property type="match status" value="1"/>
</dbReference>
<dbReference type="GeneID" id="110081369"/>
<evidence type="ECO:0000256" key="3">
    <source>
        <dbReference type="ARBA" id="ARBA00022777"/>
    </source>
</evidence>
<feature type="region of interest" description="Disordered" evidence="6">
    <location>
        <begin position="124"/>
        <end position="170"/>
    </location>
</feature>
<dbReference type="Gene3D" id="1.10.510.10">
    <property type="entry name" value="Transferase(Phosphotransferase) domain 1"/>
    <property type="match status" value="1"/>
</dbReference>
<dbReference type="GO" id="GO:0005524">
    <property type="term" value="F:ATP binding"/>
    <property type="evidence" value="ECO:0007669"/>
    <property type="project" value="UniProtKB-UniRule"/>
</dbReference>
<name>A0A6J0U5W0_9SAUR</name>
<evidence type="ECO:0000256" key="6">
    <source>
        <dbReference type="SAM" id="MobiDB-lite"/>
    </source>
</evidence>
<evidence type="ECO:0000259" key="7">
    <source>
        <dbReference type="PROSITE" id="PS50011"/>
    </source>
</evidence>
<feature type="binding site" evidence="5">
    <location>
        <position position="425"/>
    </location>
    <ligand>
        <name>ATP</name>
        <dbReference type="ChEBI" id="CHEBI:30616"/>
    </ligand>
</feature>
<dbReference type="InterPro" id="IPR011009">
    <property type="entry name" value="Kinase-like_dom_sf"/>
</dbReference>
<dbReference type="GO" id="GO:0005737">
    <property type="term" value="C:cytoplasm"/>
    <property type="evidence" value="ECO:0007669"/>
    <property type="project" value="UniProtKB-SubCell"/>
</dbReference>
<organism evidence="8 9">
    <name type="scientific">Pogona vitticeps</name>
    <name type="common">central bearded dragon</name>
    <dbReference type="NCBI Taxonomy" id="103695"/>
    <lineage>
        <taxon>Eukaryota</taxon>
        <taxon>Metazoa</taxon>
        <taxon>Chordata</taxon>
        <taxon>Craniata</taxon>
        <taxon>Vertebrata</taxon>
        <taxon>Euteleostomi</taxon>
        <taxon>Lepidosauria</taxon>
        <taxon>Squamata</taxon>
        <taxon>Bifurcata</taxon>
        <taxon>Unidentata</taxon>
        <taxon>Episquamata</taxon>
        <taxon>Toxicofera</taxon>
        <taxon>Iguania</taxon>
        <taxon>Acrodonta</taxon>
        <taxon>Agamidae</taxon>
        <taxon>Amphibolurinae</taxon>
        <taxon>Pogona</taxon>
    </lineage>
</organism>
<evidence type="ECO:0000313" key="11">
    <source>
        <dbReference type="RefSeq" id="XP_072860253.1"/>
    </source>
</evidence>
<keyword evidence="4 5" id="KW-0067">ATP-binding</keyword>
<protein>
    <submittedName>
        <fullName evidence="9 10">Mitogen-activated protein kinase kinase kinase 14 isoform X1</fullName>
    </submittedName>
</protein>
<dbReference type="RefSeq" id="XP_072860253.1">
    <property type="nucleotide sequence ID" value="XM_073004152.1"/>
</dbReference>
<dbReference type="InterPro" id="IPR017441">
    <property type="entry name" value="Protein_kinase_ATP_BS"/>
</dbReference>
<dbReference type="PROSITE" id="PS50011">
    <property type="entry name" value="PROTEIN_KINASE_DOM"/>
    <property type="match status" value="1"/>
</dbReference>
<dbReference type="GO" id="GO:0007249">
    <property type="term" value="P:canonical NF-kappaB signal transduction"/>
    <property type="evidence" value="ECO:0007669"/>
    <property type="project" value="TreeGrafter"/>
</dbReference>
<evidence type="ECO:0000256" key="2">
    <source>
        <dbReference type="ARBA" id="ARBA00022741"/>
    </source>
</evidence>
<feature type="compositionally biased region" description="Polar residues" evidence="6">
    <location>
        <begin position="153"/>
        <end position="163"/>
    </location>
</feature>
<dbReference type="GO" id="GO:0004709">
    <property type="term" value="F:MAP kinase kinase kinase activity"/>
    <property type="evidence" value="ECO:0007669"/>
    <property type="project" value="UniProtKB-EC"/>
</dbReference>
<proteinExistence type="predicted"/>
<dbReference type="Pfam" id="PF00069">
    <property type="entry name" value="Pkinase"/>
    <property type="match status" value="1"/>
</dbReference>
<dbReference type="Gene3D" id="3.30.200.20">
    <property type="entry name" value="Phosphorylase Kinase, domain 1"/>
    <property type="match status" value="1"/>
</dbReference>
<gene>
    <name evidence="9 10 11" type="primary">MAP3K14</name>
</gene>
<accession>A0A6J0U5W0</accession>
<keyword evidence="2 5" id="KW-0547">Nucleotide-binding</keyword>
<dbReference type="CTD" id="9020"/>
<dbReference type="GO" id="GO:0038061">
    <property type="term" value="P:non-canonical NF-kappaB signal transduction"/>
    <property type="evidence" value="ECO:0007669"/>
    <property type="project" value="UniProtKB-ARBA"/>
</dbReference>
<dbReference type="InterPro" id="IPR042787">
    <property type="entry name" value="M3K14_STKc"/>
</dbReference>
<evidence type="ECO:0000256" key="4">
    <source>
        <dbReference type="ARBA" id="ARBA00022840"/>
    </source>
</evidence>
<dbReference type="RefSeq" id="XP_020653660.2">
    <property type="nucleotide sequence ID" value="XM_020798001.2"/>
</dbReference>
<keyword evidence="3 9" id="KW-0418">Kinase</keyword>
<dbReference type="SMART" id="SM00220">
    <property type="entry name" value="S_TKc"/>
    <property type="match status" value="1"/>
</dbReference>
<dbReference type="AlphaFoldDB" id="A0A6J0U5W0"/>
<dbReference type="KEGG" id="pvt:110081369"/>
<dbReference type="RefSeq" id="XP_020653659.2">
    <property type="nucleotide sequence ID" value="XM_020798000.2"/>
</dbReference>
<feature type="compositionally biased region" description="Basic residues" evidence="6">
    <location>
        <begin position="135"/>
        <end position="152"/>
    </location>
</feature>
<dbReference type="Proteomes" id="UP001652642">
    <property type="component" value="Chromosome 6"/>
</dbReference>
<dbReference type="InterPro" id="IPR050538">
    <property type="entry name" value="MAP_kinase_kinase_kinase"/>
</dbReference>
<dbReference type="CDD" id="cd13991">
    <property type="entry name" value="STKc_NIK"/>
    <property type="match status" value="1"/>
</dbReference>
<evidence type="ECO:0000313" key="9">
    <source>
        <dbReference type="RefSeq" id="XP_020653659.2"/>
    </source>
</evidence>
<dbReference type="SUPFAM" id="SSF56112">
    <property type="entry name" value="Protein kinase-like (PK-like)"/>
    <property type="match status" value="1"/>
</dbReference>
<dbReference type="PROSITE" id="PS00108">
    <property type="entry name" value="PROTEIN_KINASE_ST"/>
    <property type="match status" value="1"/>
</dbReference>
<evidence type="ECO:0000313" key="8">
    <source>
        <dbReference type="Proteomes" id="UP001652642"/>
    </source>
</evidence>
<dbReference type="InterPro" id="IPR008271">
    <property type="entry name" value="Ser/Thr_kinase_AS"/>
</dbReference>
<evidence type="ECO:0000313" key="10">
    <source>
        <dbReference type="RefSeq" id="XP_020653660.2"/>
    </source>
</evidence>
<keyword evidence="8" id="KW-1185">Reference proteome</keyword>
<evidence type="ECO:0000256" key="5">
    <source>
        <dbReference type="PROSITE-ProRule" id="PRU10141"/>
    </source>
</evidence>
<feature type="domain" description="Protein kinase" evidence="7">
    <location>
        <begin position="395"/>
        <end position="650"/>
    </location>
</feature>
<sequence>MAVMELVCQDTPAPGIGHLKEISAGKGPQEAANEKKSSICKVEDPEQMFQGPWKILNDVIAKGTAKEDSGKGSLASISIIAQAECEISQEFSPTYSERPFIADTKKYSSQSFSLDQIPNNVAHATEGKMAPANRKTVHPGKSRKKRRKKRSHLMTSKGTSSLFQKPKTPEQESCIPVQEDDSHFSTFSNSTSWHSEPCKDLGHDFSCFKKPSKLLPTGQLHLLKNPTKLELHKLISPAQCLSHVLKSHTLDNFAPQSEILHPFPSVQFSPYFHGCDNLHPAMKHSPLQTYLFDDLSRVNGESHLSDLSLEHSLSTCGHESAKTTSEKLSMEEFLVDALKGNVILGEPRNLACLAKTWKGLSSKTCPQEMDENEGVLLVEKLKAVDYEYREDVHWTKCQSLLGTGSFGDVYKMEDKQTGFQCAAKKVRVEHFRAEELTTCTGMMHPKILPLYGAVKEGLWVTIFMKLMEGGSLGQLLKQRGYLPEDRALDYLGQTLEGLEYLHACGVLHGDVKADNVLLSGDGNHTVLCDFGHAAHLHPDGGGKYLVTGDYVPGTETHLAPEIVMGKRCDSKVDVWSSCCMMLHLLNGCHPWTQYYNHPLCLKIAKEPPPLREIPPSSHPSTAHVIKAGLEKEPTKRASAAELRAKVYTALQQVGGLTSPWRGEYREPRCLQVAQETSRPEPLLQEVEPPPSLKPLARSPGPPLPPQGWTERTQLTHPSMCKKLLWPYDSLQPSMLTPLNSKKGSLTEWTTLEHDLQQLEFELILNSLSEPFSLEEQEQMLSCLSMEGSFPSDTSEKVSLKMSHSLKDTMSSGVHSWNSQIDGQSNSWNSWLQWSRQTDVPTYFDGVKIEIHLLSGENLHIREFRGAKVGDVARGISSQIPASAFSFFTKEGQPVCCEMEVPDSGIELQCILAPDCSRGWAWRVKHGHLEKRP</sequence>
<dbReference type="InterPro" id="IPR000719">
    <property type="entry name" value="Prot_kinase_dom"/>
</dbReference>
<dbReference type="PANTHER" id="PTHR48016:SF9">
    <property type="entry name" value="MITOGEN-ACTIVATED PROTEIN KINASE KINASE KINASE 14"/>
    <property type="match status" value="1"/>
</dbReference>
<evidence type="ECO:0000256" key="1">
    <source>
        <dbReference type="ARBA" id="ARBA00022679"/>
    </source>
</evidence>
<feature type="region of interest" description="Disordered" evidence="6">
    <location>
        <begin position="675"/>
        <end position="711"/>
    </location>
</feature>
<dbReference type="OrthoDB" id="5836549at2759"/>
<keyword evidence="1" id="KW-0808">Transferase</keyword>
<dbReference type="PROSITE" id="PS00107">
    <property type="entry name" value="PROTEIN_KINASE_ATP"/>
    <property type="match status" value="1"/>
</dbReference>